<dbReference type="GO" id="GO:0061733">
    <property type="term" value="F:protein-lysine-acetyltransferase activity"/>
    <property type="evidence" value="ECO:0007669"/>
    <property type="project" value="TreeGrafter"/>
</dbReference>
<dbReference type="InterPro" id="IPR028005">
    <property type="entry name" value="AcTrfase_ESCO_Znf_dom"/>
</dbReference>
<dbReference type="Proteomes" id="UP000507470">
    <property type="component" value="Unassembled WGS sequence"/>
</dbReference>
<evidence type="ECO:0000256" key="9">
    <source>
        <dbReference type="ARBA" id="ARBA00023315"/>
    </source>
</evidence>
<feature type="domain" description="N-acetyltransferase ESCO acetyl-transferase" evidence="14">
    <location>
        <begin position="807"/>
        <end position="875"/>
    </location>
</feature>
<feature type="compositionally biased region" description="Polar residues" evidence="10">
    <location>
        <begin position="360"/>
        <end position="369"/>
    </location>
</feature>
<dbReference type="GO" id="GO:0000785">
    <property type="term" value="C:chromatin"/>
    <property type="evidence" value="ECO:0007669"/>
    <property type="project" value="TreeGrafter"/>
</dbReference>
<evidence type="ECO:0000256" key="4">
    <source>
        <dbReference type="ARBA" id="ARBA00022723"/>
    </source>
</evidence>
<evidence type="ECO:0000259" key="13">
    <source>
        <dbReference type="Pfam" id="PF13878"/>
    </source>
</evidence>
<keyword evidence="9 15" id="KW-0012">Acyltransferase</keyword>
<evidence type="ECO:0000256" key="5">
    <source>
        <dbReference type="ARBA" id="ARBA00022771"/>
    </source>
</evidence>
<dbReference type="EC" id="2.3.1.-" evidence="15"/>
<sequence>METIIFPTTIAVLCVFVESVVGAAYPFEQPTKQECIDMMPSYFQSSPQKTANRPFKIKVTDNIYQQTAVKVTIERRENFPIKGLILQARRAQCDVVNQKKPVGKFYLAGEKLLQLFNCSTADDTVVNRAWIPIERNIEIHWSSNNKDFGRVYFIATIVVKDNVYWTDVTSEIIRHLSDTDDSTSQLAANLFLEGHVKRARLNPISQNISRRKYTKQNNYRLVVFMTMDTRQARKRRWTPSPEKRTARTSLDFTENTPPPLKRVRESSTESDDESKFTVKSFYGGREKKSFPHSPGRRKAATKVLSKLEGEEEEEFLTLRKNVPGKILKTSSKVKKDVFKLSSTSSDSEPIEVLKDRTRNNRLNKISPKSSGKKAVPRSDKKSSPKSAKKVSTAATKKMTAANKKESKTPVTTVPDVQNIINEQISGRKFFKSKSPASASKAMGSVIISKGFNLKFLPKRRSLSSLPKLSPSNIIMKKSKVTEVFDDSPQRSTNQVKKSIKDSLTEVDSSLDSGFDGKLSEPPSQCTPKKLMQIKTQSPSRSPRNRSVSNKSPGKIVKKSSSQAHQDSDIASLDGSADLFTDSTKTDDISETGSEISGPSVRRNNNFFSIFNGTPNTSPIVKAGPNKSLRKMSPRQSPRIRTRMDKESREQMVVDAGQKKFGAVQCEVCGMVYRHADPGDESTHEKFHQDLLSVLKFPGWKKERVVQEFAEDCSRIIMVVHDDPKYAVKKIEDINNIMGKEMGFPEASLASKSKYKAFLFISEDKKVDGCCIAEPVTQGYRVIPESQPSQSDNPQSGHRPWYCNSDPEPAAVGISRIWVFGQQRRRGIASKLLDAVRQWFQYGSYIEKSQVAFSDPTGDGKMFASKYTGMIDFLVYKYG</sequence>
<evidence type="ECO:0000256" key="11">
    <source>
        <dbReference type="SAM" id="SignalP"/>
    </source>
</evidence>
<evidence type="ECO:0000256" key="10">
    <source>
        <dbReference type="SAM" id="MobiDB-lite"/>
    </source>
</evidence>
<feature type="compositionally biased region" description="Low complexity" evidence="10">
    <location>
        <begin position="537"/>
        <end position="552"/>
    </location>
</feature>
<feature type="signal peptide" evidence="11">
    <location>
        <begin position="1"/>
        <end position="22"/>
    </location>
</feature>
<keyword evidence="16" id="KW-1185">Reference proteome</keyword>
<organism evidence="15 16">
    <name type="scientific">Mytilus coruscus</name>
    <name type="common">Sea mussel</name>
    <dbReference type="NCBI Taxonomy" id="42192"/>
    <lineage>
        <taxon>Eukaryota</taxon>
        <taxon>Metazoa</taxon>
        <taxon>Spiralia</taxon>
        <taxon>Lophotrochozoa</taxon>
        <taxon>Mollusca</taxon>
        <taxon>Bivalvia</taxon>
        <taxon>Autobranchia</taxon>
        <taxon>Pteriomorphia</taxon>
        <taxon>Mytilida</taxon>
        <taxon>Mytiloidea</taxon>
        <taxon>Mytilidae</taxon>
        <taxon>Mytilinae</taxon>
        <taxon>Mytilus</taxon>
    </lineage>
</organism>
<protein>
    <submittedName>
        <fullName evidence="15">ESCO</fullName>
        <ecNumber evidence="15">2.3.1.-</ecNumber>
    </submittedName>
</protein>
<dbReference type="Gene3D" id="2.60.40.4060">
    <property type="entry name" value="Reeler domain"/>
    <property type="match status" value="1"/>
</dbReference>
<evidence type="ECO:0000256" key="7">
    <source>
        <dbReference type="ARBA" id="ARBA00023242"/>
    </source>
</evidence>
<feature type="domain" description="Reelin" evidence="12">
    <location>
        <begin position="35"/>
        <end position="166"/>
    </location>
</feature>
<keyword evidence="4" id="KW-0479">Metal-binding</keyword>
<comment type="subcellular location">
    <subcellularLocation>
        <location evidence="1">Nucleus</location>
    </subcellularLocation>
</comment>
<comment type="similarity">
    <text evidence="2">Belongs to the acetyltransferase family. ECO subfamily.</text>
</comment>
<dbReference type="InterPro" id="IPR028009">
    <property type="entry name" value="ESCO_Acetyltransf_dom"/>
</dbReference>
<dbReference type="PANTHER" id="PTHR45884:SF2">
    <property type="entry name" value="N-ACETYLTRANSFERASE ECO"/>
    <property type="match status" value="1"/>
</dbReference>
<keyword evidence="8" id="KW-0131">Cell cycle</keyword>
<feature type="compositionally biased region" description="Basic residues" evidence="10">
    <location>
        <begin position="627"/>
        <end position="640"/>
    </location>
</feature>
<dbReference type="GO" id="GO:0007064">
    <property type="term" value="P:mitotic sister chromatid cohesion"/>
    <property type="evidence" value="ECO:0007669"/>
    <property type="project" value="TreeGrafter"/>
</dbReference>
<dbReference type="InterPro" id="IPR002861">
    <property type="entry name" value="Reeler_dom"/>
</dbReference>
<evidence type="ECO:0000256" key="2">
    <source>
        <dbReference type="ARBA" id="ARBA00005816"/>
    </source>
</evidence>
<feature type="region of interest" description="Disordered" evidence="10">
    <location>
        <begin position="232"/>
        <end position="278"/>
    </location>
</feature>
<name>A0A6J8E605_MYTCO</name>
<reference evidence="15 16" key="1">
    <citation type="submission" date="2020-06" db="EMBL/GenBank/DDBJ databases">
        <authorList>
            <person name="Li R."/>
            <person name="Bekaert M."/>
        </authorList>
    </citation>
    <scope>NUCLEOTIDE SEQUENCE [LARGE SCALE GENOMIC DNA]</scope>
    <source>
        <strain evidence="16">wild</strain>
    </source>
</reference>
<keyword evidence="6" id="KW-0862">Zinc</keyword>
<dbReference type="SUPFAM" id="SSF55729">
    <property type="entry name" value="Acyl-CoA N-acyltransferases (Nat)"/>
    <property type="match status" value="1"/>
</dbReference>
<dbReference type="Pfam" id="PF13880">
    <property type="entry name" value="Acetyltransf_13"/>
    <property type="match status" value="1"/>
</dbReference>
<dbReference type="GO" id="GO:0005634">
    <property type="term" value="C:nucleus"/>
    <property type="evidence" value="ECO:0007669"/>
    <property type="project" value="UniProtKB-SubCell"/>
</dbReference>
<evidence type="ECO:0000256" key="3">
    <source>
        <dbReference type="ARBA" id="ARBA00022679"/>
    </source>
</evidence>
<dbReference type="CDD" id="cd04301">
    <property type="entry name" value="NAT_SF"/>
    <property type="match status" value="1"/>
</dbReference>
<feature type="compositionally biased region" description="Low complexity" evidence="10">
    <location>
        <begin position="389"/>
        <end position="401"/>
    </location>
</feature>
<dbReference type="OrthoDB" id="428854at2759"/>
<evidence type="ECO:0000256" key="1">
    <source>
        <dbReference type="ARBA" id="ARBA00004123"/>
    </source>
</evidence>
<dbReference type="Pfam" id="PF13878">
    <property type="entry name" value="zf-C2H2_3"/>
    <property type="match status" value="1"/>
</dbReference>
<feature type="domain" description="N-acetyltransferase ESCO zinc-finger" evidence="13">
    <location>
        <begin position="650"/>
        <end position="688"/>
    </location>
</feature>
<dbReference type="Pfam" id="PF02014">
    <property type="entry name" value="Reeler"/>
    <property type="match status" value="1"/>
</dbReference>
<evidence type="ECO:0000313" key="16">
    <source>
        <dbReference type="Proteomes" id="UP000507470"/>
    </source>
</evidence>
<evidence type="ECO:0000313" key="15">
    <source>
        <dbReference type="EMBL" id="CAC5414471.1"/>
    </source>
</evidence>
<keyword evidence="5" id="KW-0863">Zinc-finger</keyword>
<dbReference type="AlphaFoldDB" id="A0A6J8E605"/>
<dbReference type="PANTHER" id="PTHR45884">
    <property type="entry name" value="N-ACETYLTRANSFERASE ECO"/>
    <property type="match status" value="1"/>
</dbReference>
<evidence type="ECO:0000256" key="6">
    <source>
        <dbReference type="ARBA" id="ARBA00022833"/>
    </source>
</evidence>
<evidence type="ECO:0000259" key="14">
    <source>
        <dbReference type="Pfam" id="PF13880"/>
    </source>
</evidence>
<gene>
    <name evidence="15" type="ORF">MCOR_47267</name>
</gene>
<keyword evidence="7" id="KW-0539">Nucleus</keyword>
<accession>A0A6J8E605</accession>
<dbReference type="EMBL" id="CACVKT020008349">
    <property type="protein sequence ID" value="CAC5414471.1"/>
    <property type="molecule type" value="Genomic_DNA"/>
</dbReference>
<feature type="region of interest" description="Disordered" evidence="10">
    <location>
        <begin position="506"/>
        <end position="648"/>
    </location>
</feature>
<evidence type="ECO:0000259" key="12">
    <source>
        <dbReference type="Pfam" id="PF02014"/>
    </source>
</evidence>
<dbReference type="GO" id="GO:0008270">
    <property type="term" value="F:zinc ion binding"/>
    <property type="evidence" value="ECO:0007669"/>
    <property type="project" value="UniProtKB-KW"/>
</dbReference>
<keyword evidence="11" id="KW-0732">Signal</keyword>
<evidence type="ECO:0000256" key="8">
    <source>
        <dbReference type="ARBA" id="ARBA00023306"/>
    </source>
</evidence>
<dbReference type="CDD" id="cd08544">
    <property type="entry name" value="Reeler"/>
    <property type="match status" value="1"/>
</dbReference>
<feature type="region of interest" description="Disordered" evidence="10">
    <location>
        <begin position="339"/>
        <end position="410"/>
    </location>
</feature>
<feature type="chain" id="PRO_5026795338" evidence="11">
    <location>
        <begin position="23"/>
        <end position="878"/>
    </location>
</feature>
<keyword evidence="3 15" id="KW-0808">Transferase</keyword>
<feature type="compositionally biased region" description="Polar residues" evidence="10">
    <location>
        <begin position="590"/>
        <end position="618"/>
    </location>
</feature>
<proteinExistence type="inferred from homology"/>
<dbReference type="InterPro" id="IPR042307">
    <property type="entry name" value="Reeler_sf"/>
</dbReference>
<dbReference type="InterPro" id="IPR016181">
    <property type="entry name" value="Acyl_CoA_acyltransferase"/>
</dbReference>